<dbReference type="InterPro" id="IPR001584">
    <property type="entry name" value="Integrase_cat-core"/>
</dbReference>
<evidence type="ECO:0000256" key="15">
    <source>
        <dbReference type="ARBA" id="ARBA00023172"/>
    </source>
</evidence>
<evidence type="ECO:0000256" key="1">
    <source>
        <dbReference type="ARBA" id="ARBA00002180"/>
    </source>
</evidence>
<dbReference type="PROSITE" id="PS50158">
    <property type="entry name" value="ZF_CCHC"/>
    <property type="match status" value="1"/>
</dbReference>
<keyword evidence="12" id="KW-0695">RNA-directed DNA polymerase</keyword>
<keyword evidence="16" id="KW-0863">Zinc-finger</keyword>
<dbReference type="Pfam" id="PF14223">
    <property type="entry name" value="Retrotran_gag_2"/>
    <property type="match status" value="1"/>
</dbReference>
<proteinExistence type="predicted"/>
<evidence type="ECO:0000256" key="10">
    <source>
        <dbReference type="ARBA" id="ARBA00022842"/>
    </source>
</evidence>
<dbReference type="GO" id="GO:0008233">
    <property type="term" value="F:peptidase activity"/>
    <property type="evidence" value="ECO:0007669"/>
    <property type="project" value="UniProtKB-KW"/>
</dbReference>
<keyword evidence="16" id="KW-0862">Zinc</keyword>
<dbReference type="Gene3D" id="4.10.60.10">
    <property type="entry name" value="Zinc finger, CCHC-type"/>
    <property type="match status" value="1"/>
</dbReference>
<evidence type="ECO:0000256" key="2">
    <source>
        <dbReference type="ARBA" id="ARBA00022612"/>
    </source>
</evidence>
<name>A0ABD0MH35_CIRMR</name>
<evidence type="ECO:0000256" key="11">
    <source>
        <dbReference type="ARBA" id="ARBA00022908"/>
    </source>
</evidence>
<evidence type="ECO:0000256" key="16">
    <source>
        <dbReference type="PROSITE-ProRule" id="PRU00047"/>
    </source>
</evidence>
<dbReference type="GO" id="GO:0015074">
    <property type="term" value="P:DNA integration"/>
    <property type="evidence" value="ECO:0007669"/>
    <property type="project" value="UniProtKB-KW"/>
</dbReference>
<dbReference type="InterPro" id="IPR001878">
    <property type="entry name" value="Znf_CCHC"/>
</dbReference>
<dbReference type="GO" id="GO:0008270">
    <property type="term" value="F:zinc ion binding"/>
    <property type="evidence" value="ECO:0007669"/>
    <property type="project" value="UniProtKB-KW"/>
</dbReference>
<dbReference type="PANTHER" id="PTHR42648:SF11">
    <property type="entry name" value="TRANSPOSON TY4-P GAG-POL POLYPROTEIN"/>
    <property type="match status" value="1"/>
</dbReference>
<dbReference type="PROSITE" id="PS50994">
    <property type="entry name" value="INTEGRASE"/>
    <property type="match status" value="1"/>
</dbReference>
<dbReference type="GO" id="GO:0005524">
    <property type="term" value="F:ATP binding"/>
    <property type="evidence" value="ECO:0007669"/>
    <property type="project" value="UniProtKB-KW"/>
</dbReference>
<dbReference type="SMART" id="SM00343">
    <property type="entry name" value="ZnF_C2HC"/>
    <property type="match status" value="1"/>
</dbReference>
<keyword evidence="5" id="KW-0479">Metal-binding</keyword>
<evidence type="ECO:0000256" key="9">
    <source>
        <dbReference type="ARBA" id="ARBA00022840"/>
    </source>
</evidence>
<reference evidence="20 21" key="1">
    <citation type="submission" date="2024-05" db="EMBL/GenBank/DDBJ databases">
        <title>Genome sequencing and assembly of Indian major carp, Cirrhinus mrigala (Hamilton, 1822).</title>
        <authorList>
            <person name="Mohindra V."/>
            <person name="Chowdhury L.M."/>
            <person name="Lal K."/>
            <person name="Jena J.K."/>
        </authorList>
    </citation>
    <scope>NUCLEOTIDE SEQUENCE [LARGE SCALE GENOMIC DNA]</scope>
    <source>
        <strain evidence="20">CM1030</strain>
        <tissue evidence="20">Blood</tissue>
    </source>
</reference>
<dbReference type="GO" id="GO:0003887">
    <property type="term" value="F:DNA-directed DNA polymerase activity"/>
    <property type="evidence" value="ECO:0007669"/>
    <property type="project" value="UniProtKB-KW"/>
</dbReference>
<keyword evidence="13" id="KW-0239">DNA-directed DNA polymerase</keyword>
<protein>
    <submittedName>
        <fullName evidence="20">Uncharacterized protein</fullName>
    </submittedName>
</protein>
<dbReference type="Pfam" id="PF22936">
    <property type="entry name" value="Pol_BBD"/>
    <property type="match status" value="1"/>
</dbReference>
<evidence type="ECO:0000256" key="8">
    <source>
        <dbReference type="ARBA" id="ARBA00022801"/>
    </source>
</evidence>
<dbReference type="Proteomes" id="UP001529510">
    <property type="component" value="Unassembled WGS sequence"/>
</dbReference>
<dbReference type="GO" id="GO:0003964">
    <property type="term" value="F:RNA-directed DNA polymerase activity"/>
    <property type="evidence" value="ECO:0007669"/>
    <property type="project" value="UniProtKB-KW"/>
</dbReference>
<dbReference type="GO" id="GO:0004519">
    <property type="term" value="F:endonuclease activity"/>
    <property type="evidence" value="ECO:0007669"/>
    <property type="project" value="UniProtKB-KW"/>
</dbReference>
<dbReference type="Pfam" id="PF00098">
    <property type="entry name" value="zf-CCHC"/>
    <property type="match status" value="1"/>
</dbReference>
<evidence type="ECO:0000256" key="14">
    <source>
        <dbReference type="ARBA" id="ARBA00023113"/>
    </source>
</evidence>
<dbReference type="GO" id="GO:0006508">
    <property type="term" value="P:proteolysis"/>
    <property type="evidence" value="ECO:0007669"/>
    <property type="project" value="UniProtKB-KW"/>
</dbReference>
<gene>
    <name evidence="20" type="ORF">M9458_056406</name>
</gene>
<evidence type="ECO:0000259" key="19">
    <source>
        <dbReference type="PROSITE" id="PS50994"/>
    </source>
</evidence>
<keyword evidence="21" id="KW-1185">Reference proteome</keyword>
<sequence>MRDAADDGRKALQILRDHYAGKGKPRVISLYTELASLQKGVNETVTDYIIRAETAITALRNAGETLSDGLLTAMILKGLSDAFKPFSVYITQSDETLTFANFKTKLRSYESTEKFGSAGLSEDSVMRVKGRDNWSVKLTCYNCGQKGHKAAECTPAAGERVEQRQWCSFCKSATHKDLHCRRRKRDKVKQAVDEEEDHTFAFKVEQVDNDPIGGVKMKGLMVDSGATKHIVTDIRMFEEFDSSFKPQSHILELADGERASGIAMKKGTAKVRLRDSKGRIVDMMLMEALYVPSFFQDIFSVKAAIAHGATVIFKEGQNRLIHKNGHCNYDDVLKLESVTDGMKIRGKIDKSNLKCEVCVKGKFTQNRNRDPDEKAKDVFELVHADLAGPIEPAGKDGFRFVLAFTDDYSGAVFTYFLKTKSDTVRATERFIADVAPYGKIKCIRSDNGTEFTSSVFQSLLSKNAIRHETSAPYSPHQNGTAERAWRTLFEMARCMLIESKLPKELWTYAATKQEVTNEAAEGAATVSQWVRAPSAGVALQNPPPRSDSWCSNNNSPGGWGNRGKTGGGMEGQVHVEEVGLDRGAGTDSEALEDLDHGAVADSEALEDLDRGAVADSGTLEDQGRGAMANRETLEGLGHGAVAGNGTLEQKSTMLDSEEPGAMVEQGEPAAMARQAEQAAMAGQAEQEAMARQAEQEAMAGQAEQA</sequence>
<evidence type="ECO:0000256" key="4">
    <source>
        <dbReference type="ARBA" id="ARBA00022722"/>
    </source>
</evidence>
<keyword evidence="2" id="KW-1188">Viral release from host cell</keyword>
<dbReference type="SUPFAM" id="SSF57756">
    <property type="entry name" value="Retrovirus zinc finger-like domains"/>
    <property type="match status" value="1"/>
</dbReference>
<accession>A0ABD0MH35</accession>
<comment type="function">
    <text evidence="1">The aspartyl protease (PR) mediates the proteolytic cleavages of the Gag and Gag-Pol polyproteins after assembly of the VLP.</text>
</comment>
<dbReference type="SUPFAM" id="SSF53098">
    <property type="entry name" value="Ribonuclease H-like"/>
    <property type="match status" value="1"/>
</dbReference>
<evidence type="ECO:0000256" key="7">
    <source>
        <dbReference type="ARBA" id="ARBA00022759"/>
    </source>
</evidence>
<dbReference type="AlphaFoldDB" id="A0ABD0MH35"/>
<dbReference type="InterPro" id="IPR012337">
    <property type="entry name" value="RNaseH-like_sf"/>
</dbReference>
<dbReference type="InterPro" id="IPR039537">
    <property type="entry name" value="Retrotran_Ty1/copia-like"/>
</dbReference>
<feature type="domain" description="Integrase catalytic" evidence="19">
    <location>
        <begin position="367"/>
        <end position="541"/>
    </location>
</feature>
<keyword evidence="13" id="KW-0548">Nucleotidyltransferase</keyword>
<keyword evidence="13" id="KW-0808">Transferase</keyword>
<keyword evidence="6" id="KW-0547">Nucleotide-binding</keyword>
<dbReference type="InterPro" id="IPR036875">
    <property type="entry name" value="Znf_CCHC_sf"/>
</dbReference>
<dbReference type="EMBL" id="JAMKFB020000708">
    <property type="protein sequence ID" value="KAL0148260.1"/>
    <property type="molecule type" value="Genomic_DNA"/>
</dbReference>
<evidence type="ECO:0000313" key="21">
    <source>
        <dbReference type="Proteomes" id="UP001529510"/>
    </source>
</evidence>
<keyword evidence="4" id="KW-0540">Nuclease</keyword>
<evidence type="ECO:0000259" key="18">
    <source>
        <dbReference type="PROSITE" id="PS50158"/>
    </source>
</evidence>
<dbReference type="PANTHER" id="PTHR42648">
    <property type="entry name" value="TRANSPOSASE, PUTATIVE-RELATED"/>
    <property type="match status" value="1"/>
</dbReference>
<keyword evidence="9" id="KW-0067">ATP-binding</keyword>
<feature type="region of interest" description="Disordered" evidence="17">
    <location>
        <begin position="655"/>
        <end position="705"/>
    </location>
</feature>
<evidence type="ECO:0000256" key="3">
    <source>
        <dbReference type="ARBA" id="ARBA00022670"/>
    </source>
</evidence>
<feature type="compositionally biased region" description="Low complexity" evidence="17">
    <location>
        <begin position="669"/>
        <end position="705"/>
    </location>
</feature>
<comment type="caution">
    <text evidence="20">The sequence shown here is derived from an EMBL/GenBank/DDBJ whole genome shotgun (WGS) entry which is preliminary data.</text>
</comment>
<evidence type="ECO:0000256" key="5">
    <source>
        <dbReference type="ARBA" id="ARBA00022723"/>
    </source>
</evidence>
<keyword evidence="8" id="KW-0378">Hydrolase</keyword>
<keyword evidence="7" id="KW-0255">Endonuclease</keyword>
<dbReference type="InterPro" id="IPR036397">
    <property type="entry name" value="RNaseH_sf"/>
</dbReference>
<dbReference type="GO" id="GO:0006310">
    <property type="term" value="P:DNA recombination"/>
    <property type="evidence" value="ECO:0007669"/>
    <property type="project" value="UniProtKB-KW"/>
</dbReference>
<organism evidence="20 21">
    <name type="scientific">Cirrhinus mrigala</name>
    <name type="common">Mrigala</name>
    <dbReference type="NCBI Taxonomy" id="683832"/>
    <lineage>
        <taxon>Eukaryota</taxon>
        <taxon>Metazoa</taxon>
        <taxon>Chordata</taxon>
        <taxon>Craniata</taxon>
        <taxon>Vertebrata</taxon>
        <taxon>Euteleostomi</taxon>
        <taxon>Actinopterygii</taxon>
        <taxon>Neopterygii</taxon>
        <taxon>Teleostei</taxon>
        <taxon>Ostariophysi</taxon>
        <taxon>Cypriniformes</taxon>
        <taxon>Cyprinidae</taxon>
        <taxon>Labeoninae</taxon>
        <taxon>Labeonini</taxon>
        <taxon>Cirrhinus</taxon>
    </lineage>
</organism>
<keyword evidence="15" id="KW-0233">DNA recombination</keyword>
<keyword evidence="3" id="KW-0645">Protease</keyword>
<feature type="domain" description="CCHC-type" evidence="18">
    <location>
        <begin position="140"/>
        <end position="153"/>
    </location>
</feature>
<evidence type="ECO:0000256" key="17">
    <source>
        <dbReference type="SAM" id="MobiDB-lite"/>
    </source>
</evidence>
<dbReference type="Gene3D" id="3.30.420.10">
    <property type="entry name" value="Ribonuclease H-like superfamily/Ribonuclease H"/>
    <property type="match status" value="1"/>
</dbReference>
<dbReference type="InterPro" id="IPR054722">
    <property type="entry name" value="PolX-like_BBD"/>
</dbReference>
<keyword evidence="14" id="KW-0917">Virion maturation</keyword>
<evidence type="ECO:0000256" key="13">
    <source>
        <dbReference type="ARBA" id="ARBA00022932"/>
    </source>
</evidence>
<keyword evidence="11" id="KW-0229">DNA integration</keyword>
<evidence type="ECO:0000256" key="6">
    <source>
        <dbReference type="ARBA" id="ARBA00022741"/>
    </source>
</evidence>
<evidence type="ECO:0000256" key="12">
    <source>
        <dbReference type="ARBA" id="ARBA00022918"/>
    </source>
</evidence>
<keyword evidence="10" id="KW-0460">Magnesium</keyword>
<dbReference type="Pfam" id="PF00665">
    <property type="entry name" value="rve"/>
    <property type="match status" value="1"/>
</dbReference>
<evidence type="ECO:0000313" key="20">
    <source>
        <dbReference type="EMBL" id="KAL0148260.1"/>
    </source>
</evidence>